<evidence type="ECO:0000313" key="4">
    <source>
        <dbReference type="Proteomes" id="UP000192726"/>
    </source>
</evidence>
<dbReference type="Proteomes" id="UP000192726">
    <property type="component" value="Chromosome"/>
</dbReference>
<accession>A0A1V0U1S0</accession>
<dbReference type="KEGG" id="sgv:B1H19_01900"/>
<organism evidence="3 4">
    <name type="scientific">Streptomyces gilvosporeus</name>
    <dbReference type="NCBI Taxonomy" id="553510"/>
    <lineage>
        <taxon>Bacteria</taxon>
        <taxon>Bacillati</taxon>
        <taxon>Actinomycetota</taxon>
        <taxon>Actinomycetes</taxon>
        <taxon>Kitasatosporales</taxon>
        <taxon>Streptomycetaceae</taxon>
        <taxon>Streptomyces</taxon>
    </lineage>
</organism>
<dbReference type="CDD" id="cd00397">
    <property type="entry name" value="DNA_BRE_C"/>
    <property type="match status" value="1"/>
</dbReference>
<sequence length="326" mass="37090">MRDAWEALVFTGRRCTEVLNLRLECVSRHGGLPLLWHDQTKVGNYGEAIRIPERLYLRIKERQLTTLARFEDRTRDRNPHGRDSISYTLFRDRFQQWINDLDLGRCVAHQARHTLATKLLRHGAGLHHIKQYLGQVSGRMAEHYARVASSEIEDVLHHVWVAGPGSAHPGSSSQGMSREAARAMAVDLSRRSTPAEGGLCTFQPVVRGDACPWQLNCEGRDKFVMSGADLLYWHRKREQWRSLAERTPDDATADYLHQVFEPTSQAIDGLEKALAALGLLDQALAMDLRRPQDYFQRLWSIAFRASDLAAAGEQDDDLNRQPEDSQ</sequence>
<dbReference type="GO" id="GO:0003677">
    <property type="term" value="F:DNA binding"/>
    <property type="evidence" value="ECO:0007669"/>
    <property type="project" value="InterPro"/>
</dbReference>
<keyword evidence="4" id="KW-1185">Reference proteome</keyword>
<gene>
    <name evidence="3" type="ORF">B1H19_01900</name>
</gene>
<evidence type="ECO:0000313" key="3">
    <source>
        <dbReference type="EMBL" id="ARF59179.1"/>
    </source>
</evidence>
<evidence type="ECO:0000256" key="1">
    <source>
        <dbReference type="ARBA" id="ARBA00023172"/>
    </source>
</evidence>
<dbReference type="SUPFAM" id="SSF56349">
    <property type="entry name" value="DNA breaking-rejoining enzymes"/>
    <property type="match status" value="1"/>
</dbReference>
<dbReference type="GO" id="GO:0006310">
    <property type="term" value="P:DNA recombination"/>
    <property type="evidence" value="ECO:0007669"/>
    <property type="project" value="UniProtKB-KW"/>
</dbReference>
<dbReference type="STRING" id="553510.B1H19_01900"/>
<dbReference type="GO" id="GO:0015074">
    <property type="term" value="P:DNA integration"/>
    <property type="evidence" value="ECO:0007669"/>
    <property type="project" value="InterPro"/>
</dbReference>
<dbReference type="Gene3D" id="1.10.443.10">
    <property type="entry name" value="Intergrase catalytic core"/>
    <property type="match status" value="1"/>
</dbReference>
<dbReference type="EMBL" id="CP020569">
    <property type="protein sequence ID" value="ARF59179.1"/>
    <property type="molecule type" value="Genomic_DNA"/>
</dbReference>
<dbReference type="InterPro" id="IPR013762">
    <property type="entry name" value="Integrase-like_cat_sf"/>
</dbReference>
<dbReference type="AlphaFoldDB" id="A0A1V0U1S0"/>
<evidence type="ECO:0000259" key="2">
    <source>
        <dbReference type="PROSITE" id="PS51898"/>
    </source>
</evidence>
<protein>
    <submittedName>
        <fullName evidence="3">Integrase</fullName>
    </submittedName>
</protein>
<reference evidence="3 4" key="1">
    <citation type="submission" date="2017-04" db="EMBL/GenBank/DDBJ databases">
        <title>Complete Genome Sequence of Streptomyces gilvosporeus F607, a Capable Producer of Natamycin.</title>
        <authorList>
            <person name="Zong G."/>
            <person name="Zhong C."/>
            <person name="Fu J."/>
            <person name="Qin R."/>
            <person name="Cao G."/>
        </authorList>
    </citation>
    <scope>NUCLEOTIDE SEQUENCE [LARGE SCALE GENOMIC DNA]</scope>
    <source>
        <strain evidence="3 4">F607</strain>
    </source>
</reference>
<dbReference type="InterPro" id="IPR002104">
    <property type="entry name" value="Integrase_catalytic"/>
</dbReference>
<name>A0A1V0U1S0_9ACTN</name>
<dbReference type="Pfam" id="PF00589">
    <property type="entry name" value="Phage_integrase"/>
    <property type="match status" value="1"/>
</dbReference>
<dbReference type="InterPro" id="IPR011010">
    <property type="entry name" value="DNA_brk_join_enz"/>
</dbReference>
<keyword evidence="1" id="KW-0233">DNA recombination</keyword>
<proteinExistence type="predicted"/>
<feature type="domain" description="Tyr recombinase" evidence="2">
    <location>
        <begin position="1"/>
        <end position="157"/>
    </location>
</feature>
<dbReference type="PROSITE" id="PS51898">
    <property type="entry name" value="TYR_RECOMBINASE"/>
    <property type="match status" value="1"/>
</dbReference>